<dbReference type="GO" id="GO:0003796">
    <property type="term" value="F:lysozyme activity"/>
    <property type="evidence" value="ECO:0007669"/>
    <property type="project" value="UniProtKB-EC"/>
</dbReference>
<dbReference type="SMART" id="SM00641">
    <property type="entry name" value="Glyco_25"/>
    <property type="match status" value="1"/>
</dbReference>
<comment type="similarity">
    <text evidence="1 4">Belongs to the glycosyl hydrolase 25 family.</text>
</comment>
<dbReference type="Proteomes" id="UP000196151">
    <property type="component" value="Chromosome"/>
</dbReference>
<dbReference type="EMBL" id="CP147246">
    <property type="protein sequence ID" value="WYJ93633.1"/>
    <property type="molecule type" value="Genomic_DNA"/>
</dbReference>
<dbReference type="GO" id="GO:0009253">
    <property type="term" value="P:peptidoglycan catabolic process"/>
    <property type="evidence" value="ECO:0007669"/>
    <property type="project" value="InterPro"/>
</dbReference>
<evidence type="ECO:0000256" key="6">
    <source>
        <dbReference type="SAM" id="SignalP"/>
    </source>
</evidence>
<name>A0A200J9H4_9ENTE</name>
<reference evidence="7" key="1">
    <citation type="submission" date="2017-05" db="EMBL/GenBank/DDBJ databases">
        <title>The Genome Sequence of Enterococcus sp. 9D6_DIV0238.</title>
        <authorList>
            <consortium name="The Broad Institute Genomics Platform"/>
            <consortium name="The Broad Institute Genomic Center for Infectious Diseases"/>
            <person name="Earl A."/>
            <person name="Manson A."/>
            <person name="Schwartman J."/>
            <person name="Gilmore M."/>
            <person name="Abouelleil A."/>
            <person name="Cao P."/>
            <person name="Chapman S."/>
            <person name="Cusick C."/>
            <person name="Shea T."/>
            <person name="Young S."/>
            <person name="Neafsey D."/>
            <person name="Nusbaum C."/>
            <person name="Birren B."/>
        </authorList>
    </citation>
    <scope>NUCLEOTIDE SEQUENCE [LARGE SCALE GENOMIC DNA]</scope>
    <source>
        <strain evidence="7">9D6_DIV0238</strain>
    </source>
</reference>
<dbReference type="InterPro" id="IPR008270">
    <property type="entry name" value="Glyco_hydro_25_AS"/>
</dbReference>
<dbReference type="SUPFAM" id="SSF51445">
    <property type="entry name" value="(Trans)glycosidases"/>
    <property type="match status" value="1"/>
</dbReference>
<dbReference type="InterPro" id="IPR002053">
    <property type="entry name" value="Glyco_hydro_25"/>
</dbReference>
<evidence type="ECO:0000256" key="2">
    <source>
        <dbReference type="ARBA" id="ARBA00022801"/>
    </source>
</evidence>
<dbReference type="GO" id="GO:0016052">
    <property type="term" value="P:carbohydrate catabolic process"/>
    <property type="evidence" value="ECO:0007669"/>
    <property type="project" value="TreeGrafter"/>
</dbReference>
<accession>A0A200J9H4</accession>
<feature type="region of interest" description="Disordered" evidence="5">
    <location>
        <begin position="32"/>
        <end position="83"/>
    </location>
</feature>
<feature type="compositionally biased region" description="Polar residues" evidence="5">
    <location>
        <begin position="32"/>
        <end position="51"/>
    </location>
</feature>
<evidence type="ECO:0000313" key="9">
    <source>
        <dbReference type="Proteomes" id="UP000196151"/>
    </source>
</evidence>
<comment type="catalytic activity">
    <reaction evidence="4">
        <text>Hydrolysis of (1-&gt;4)-beta-linkages between N-acetylmuramic acid and N-acetyl-D-glucosamine residues in a peptidoglycan and between N-acetyl-D-glucosamine residues in chitodextrins.</text>
        <dbReference type="EC" id="3.2.1.17"/>
    </reaction>
</comment>
<dbReference type="Pfam" id="PF01183">
    <property type="entry name" value="Glyco_hydro_25"/>
    <property type="match status" value="1"/>
</dbReference>
<evidence type="ECO:0000256" key="5">
    <source>
        <dbReference type="SAM" id="MobiDB-lite"/>
    </source>
</evidence>
<keyword evidence="3 4" id="KW-0326">Glycosidase</keyword>
<dbReference type="PROSITE" id="PS51904">
    <property type="entry name" value="GLYCOSYL_HYDROL_F25_2"/>
    <property type="match status" value="1"/>
</dbReference>
<dbReference type="AlphaFoldDB" id="A0A200J9H4"/>
<sequence>MNKLTIKIPLFCTAALLTLGLNTLSYAEESTTVSSSDIETTTSSVLSPAQNSTSESTMKTTEEETQSSTTTSEATEESTETQAVNSSLYFDDYFLPSNRSDLNPTIQSRSITPALSMDVVNAGEANRPSSHFIDISSHNGSISVANFQKMKNYGIKGVVVKLTESTSYVNPYAQEQINNATAAGLKVSAYHYAHYTSSAIASSEANYFASLANTFKLPKSTVMVIDIEEGKMLNGSLTPNTTSFVNVLKANGFSNIMYYMNRTYATSGHFSVSTFGAKNMWVAQYPYTPTAGMNWNNEFSSWQWSSQYYIPGIAHPFDISMDYTGYLENGAQGKWLSANQYVTITKKNYSIWSNFNFNSALTNTTNVFNKTYKVTGKYQHMNGSTYYSLYDNNGNWKGYVNAEATTKANGAQGLWLSENKYVTLTKKSQTIWGDINTFSSKKGSTSDHYQKTFKVSGKYNHVNGAVYYSLYDNNGKWIGYINSDFASSASGPQGTWLSENKYVTFTKKGQTIWGDINTFSSKKGNTTDLYQKTYKVTGKYNHIAGAVYYSLYDNNNKWVGYINANGPTVAPGPQGTWLSNNDYVTITKKNTTLWGDINNFSSKKGNTTDIYQQTFHAKGKYNHIANVTYYSLYDNNGKWIGYLNSSAATVAPGSQGIWIKNDEQVKINKKDYTIWSEIDTFSAKKGNTTEIYGKTYHAKGIYHHFSGASYYSLYDNTSGKWIGYLNTNATIVTK</sequence>
<proteinExistence type="inferred from homology"/>
<keyword evidence="6" id="KW-0732">Signal</keyword>
<evidence type="ECO:0000313" key="8">
    <source>
        <dbReference type="EMBL" id="WYJ93633.1"/>
    </source>
</evidence>
<feature type="chain" id="PRO_5012667928" description="Lysozyme" evidence="6">
    <location>
        <begin position="28"/>
        <end position="734"/>
    </location>
</feature>
<dbReference type="Gene3D" id="3.20.20.80">
    <property type="entry name" value="Glycosidases"/>
    <property type="match status" value="1"/>
</dbReference>
<protein>
    <recommendedName>
        <fullName evidence="4">Lysozyme</fullName>
        <ecNumber evidence="4">3.2.1.17</ecNumber>
    </recommendedName>
</protein>
<feature type="signal peptide" evidence="6">
    <location>
        <begin position="1"/>
        <end position="27"/>
    </location>
</feature>
<evidence type="ECO:0000256" key="3">
    <source>
        <dbReference type="ARBA" id="ARBA00023295"/>
    </source>
</evidence>
<dbReference type="PANTHER" id="PTHR34135">
    <property type="entry name" value="LYSOZYME"/>
    <property type="match status" value="1"/>
</dbReference>
<keyword evidence="9" id="KW-1185">Reference proteome</keyword>
<evidence type="ECO:0000256" key="4">
    <source>
        <dbReference type="RuleBase" id="RU361176"/>
    </source>
</evidence>
<reference evidence="8" key="2">
    <citation type="submission" date="2017-05" db="EMBL/GenBank/DDBJ databases">
        <authorList>
            <consortium name="The Broad Institute Genomics Platform"/>
            <consortium name="The Broad Institute Genomic Center for Infectious Diseases"/>
            <person name="Earl A."/>
            <person name="Manson A."/>
            <person name="Schwartman J."/>
            <person name="Gilmore M."/>
            <person name="Abouelleil A."/>
            <person name="Cao P."/>
            <person name="Chapman S."/>
            <person name="Cusick C."/>
            <person name="Shea T."/>
            <person name="Young S."/>
            <person name="Neafsey D."/>
            <person name="Nusbaum C."/>
            <person name="Birren B."/>
        </authorList>
    </citation>
    <scope>NUCLEOTIDE SEQUENCE</scope>
    <source>
        <strain evidence="8">9D6_DIV0238</strain>
    </source>
</reference>
<dbReference type="GO" id="GO:0016998">
    <property type="term" value="P:cell wall macromolecule catabolic process"/>
    <property type="evidence" value="ECO:0007669"/>
    <property type="project" value="InterPro"/>
</dbReference>
<dbReference type="InterPro" id="IPR018077">
    <property type="entry name" value="Glyco_hydro_fam25_subgr"/>
</dbReference>
<gene>
    <name evidence="8" type="ORF">A5889_001134</name>
    <name evidence="7" type="ORF">A5889_001945</name>
</gene>
<dbReference type="EC" id="3.2.1.17" evidence="4"/>
<organism evidence="7">
    <name type="scientific">Candidatus Enterococcus dunnyi</name>
    <dbReference type="NCBI Taxonomy" id="1834192"/>
    <lineage>
        <taxon>Bacteria</taxon>
        <taxon>Bacillati</taxon>
        <taxon>Bacillota</taxon>
        <taxon>Bacilli</taxon>
        <taxon>Lactobacillales</taxon>
        <taxon>Enterococcaceae</taxon>
        <taxon>Enterococcus</taxon>
    </lineage>
</organism>
<evidence type="ECO:0000313" key="7">
    <source>
        <dbReference type="EMBL" id="OUZ33235.1"/>
    </source>
</evidence>
<dbReference type="InterPro" id="IPR017853">
    <property type="entry name" value="GH"/>
</dbReference>
<reference evidence="8" key="3">
    <citation type="submission" date="2024-03" db="EMBL/GenBank/DDBJ databases">
        <title>The Genome Sequence of Enterococcus sp. DIV0238c.</title>
        <authorList>
            <consortium name="The Broad Institute Genomics Platform"/>
            <consortium name="The Broad Institute Microbial Omics Core"/>
            <consortium name="The Broad Institute Genomic Center for Infectious Diseases"/>
            <person name="Earl A."/>
            <person name="Manson A."/>
            <person name="Gilmore M."/>
            <person name="Schwartman J."/>
            <person name="Shea T."/>
            <person name="Abouelleil A."/>
            <person name="Cao P."/>
            <person name="Chapman S."/>
            <person name="Cusick C."/>
            <person name="Young S."/>
            <person name="Neafsey D."/>
            <person name="Nusbaum C."/>
            <person name="Birren B."/>
        </authorList>
    </citation>
    <scope>NUCLEOTIDE SEQUENCE</scope>
    <source>
        <strain evidence="8">9D6_DIV0238</strain>
    </source>
</reference>
<keyword evidence="2 4" id="KW-0378">Hydrolase</keyword>
<dbReference type="RefSeq" id="WP_087641039.1">
    <property type="nucleotide sequence ID" value="NZ_CP147246.1"/>
</dbReference>
<dbReference type="PANTHER" id="PTHR34135:SF2">
    <property type="entry name" value="LYSOZYME"/>
    <property type="match status" value="1"/>
</dbReference>
<dbReference type="EMBL" id="NIBQ01000002">
    <property type="protein sequence ID" value="OUZ33235.1"/>
    <property type="molecule type" value="Genomic_DNA"/>
</dbReference>
<dbReference type="PROSITE" id="PS00953">
    <property type="entry name" value="GLYCOSYL_HYDROL_F25_1"/>
    <property type="match status" value="1"/>
</dbReference>
<dbReference type="OrthoDB" id="2173042at2"/>
<evidence type="ECO:0000256" key="1">
    <source>
        <dbReference type="ARBA" id="ARBA00010646"/>
    </source>
</evidence>